<dbReference type="Proteomes" id="UP001218188">
    <property type="component" value="Unassembled WGS sequence"/>
</dbReference>
<dbReference type="AlphaFoldDB" id="A0AAD6S9T1"/>
<dbReference type="SUPFAM" id="SSF52777">
    <property type="entry name" value="CoA-dependent acyltransferases"/>
    <property type="match status" value="2"/>
</dbReference>
<keyword evidence="3" id="KW-1185">Reference proteome</keyword>
<evidence type="ECO:0000313" key="3">
    <source>
        <dbReference type="Proteomes" id="UP001218188"/>
    </source>
</evidence>
<gene>
    <name evidence="2" type="ORF">C8F04DRAFT_1271481</name>
    <name evidence="1" type="ORF">C8F04DRAFT_1278948</name>
</gene>
<evidence type="ECO:0000313" key="2">
    <source>
        <dbReference type="EMBL" id="KAJ7023297.1"/>
    </source>
</evidence>
<dbReference type="PANTHER" id="PTHR28037:SF1">
    <property type="entry name" value="ALCOHOL O-ACETYLTRANSFERASE 1-RELATED"/>
    <property type="match status" value="1"/>
</dbReference>
<dbReference type="GO" id="GO:0008080">
    <property type="term" value="F:N-acetyltransferase activity"/>
    <property type="evidence" value="ECO:0007669"/>
    <property type="project" value="TreeGrafter"/>
</dbReference>
<proteinExistence type="predicted"/>
<accession>A0AAD6S9T1</accession>
<organism evidence="2 3">
    <name type="scientific">Mycena alexandri</name>
    <dbReference type="NCBI Taxonomy" id="1745969"/>
    <lineage>
        <taxon>Eukaryota</taxon>
        <taxon>Fungi</taxon>
        <taxon>Dikarya</taxon>
        <taxon>Basidiomycota</taxon>
        <taxon>Agaricomycotina</taxon>
        <taxon>Agaricomycetes</taxon>
        <taxon>Agaricomycetidae</taxon>
        <taxon>Agaricales</taxon>
        <taxon>Marasmiineae</taxon>
        <taxon>Mycenaceae</taxon>
        <taxon>Mycena</taxon>
    </lineage>
</organism>
<dbReference type="EMBL" id="JARJCM010000386">
    <property type="protein sequence ID" value="KAJ7017715.1"/>
    <property type="molecule type" value="Genomic_DNA"/>
</dbReference>
<dbReference type="InterPro" id="IPR023213">
    <property type="entry name" value="CAT-like_dom_sf"/>
</dbReference>
<comment type="caution">
    <text evidence="2">The sequence shown here is derived from an EMBL/GenBank/DDBJ whole genome shotgun (WGS) entry which is preliminary data.</text>
</comment>
<dbReference type="Pfam" id="PF07247">
    <property type="entry name" value="AATase"/>
    <property type="match status" value="2"/>
</dbReference>
<protein>
    <submittedName>
        <fullName evidence="2">Alcohol acetyltransferase</fullName>
    </submittedName>
</protein>
<name>A0AAD6S9T1_9AGAR</name>
<dbReference type="PANTHER" id="PTHR28037">
    <property type="entry name" value="ALCOHOL O-ACETYLTRANSFERASE 1-RELATED"/>
    <property type="match status" value="1"/>
</dbReference>
<evidence type="ECO:0000313" key="1">
    <source>
        <dbReference type="EMBL" id="KAJ7017715.1"/>
    </source>
</evidence>
<reference evidence="2" key="1">
    <citation type="submission" date="2023-03" db="EMBL/GenBank/DDBJ databases">
        <title>Massive genome expansion in bonnet fungi (Mycena s.s.) driven by repeated elements and novel gene families across ecological guilds.</title>
        <authorList>
            <consortium name="Lawrence Berkeley National Laboratory"/>
            <person name="Harder C.B."/>
            <person name="Miyauchi S."/>
            <person name="Viragh M."/>
            <person name="Kuo A."/>
            <person name="Thoen E."/>
            <person name="Andreopoulos B."/>
            <person name="Lu D."/>
            <person name="Skrede I."/>
            <person name="Drula E."/>
            <person name="Henrissat B."/>
            <person name="Morin E."/>
            <person name="Kohler A."/>
            <person name="Barry K."/>
            <person name="LaButti K."/>
            <person name="Morin E."/>
            <person name="Salamov A."/>
            <person name="Lipzen A."/>
            <person name="Mereny Z."/>
            <person name="Hegedus B."/>
            <person name="Baldrian P."/>
            <person name="Stursova M."/>
            <person name="Weitz H."/>
            <person name="Taylor A."/>
            <person name="Grigoriev I.V."/>
            <person name="Nagy L.G."/>
            <person name="Martin F."/>
            <person name="Kauserud H."/>
        </authorList>
    </citation>
    <scope>NUCLEOTIDE SEQUENCE</scope>
    <source>
        <strain evidence="2">CBHHK200</strain>
    </source>
</reference>
<dbReference type="Gene3D" id="3.30.559.10">
    <property type="entry name" value="Chloramphenicol acetyltransferase-like domain"/>
    <property type="match status" value="1"/>
</dbReference>
<sequence length="438" mass="48465">MPSNADPHIRPIGLLERYHTTRNFLGFDSCVVASGKYATYDRATISRDVLFPALREVIKAHPLLCVKLENETSRNAAFIRLDTIHLPRVVEFLENVTLQAVLEDQLARGFDAEADLPLWRIQVFDNNIVFAIHHAIGDGLSTIAFHASLLMALRNVTADDTSLMVRIPDPVLVGPPIEKLINVQPTFRTLFDEVYKLFAENRMSTRCVWSGNPVPYASSLRTHVRLMTIPAEDVTALCSTCRIHRATLTSAFYILTVAIIARMLNGTHYKAISSAVAISLRDAAGIFSASPTICDFVSAHQTYPHADPNFSWEAAARYAATLRKQKQTARERVGALRFLFNNYVPYLNRLLGAKRTSGFVLSNLGRFNAPAVDGTWNIVSSVFAQCDVVVGAAFKLNVVSDPAGNLNIALTYGEHGIDGAFVESFMSQFMDALYDLIP</sequence>
<dbReference type="Gene3D" id="3.30.559.30">
    <property type="entry name" value="Nonribosomal peptide synthetase, condensation domain"/>
    <property type="match status" value="1"/>
</dbReference>
<dbReference type="EMBL" id="JARJCM010000190">
    <property type="protein sequence ID" value="KAJ7023297.1"/>
    <property type="molecule type" value="Genomic_DNA"/>
</dbReference>
<dbReference type="InterPro" id="IPR052058">
    <property type="entry name" value="Alcohol_O-acetyltransferase"/>
</dbReference>
<dbReference type="InterPro" id="IPR010828">
    <property type="entry name" value="Atf2/Sli1-like"/>
</dbReference>